<gene>
    <name evidence="2" type="ORF">AVDCRST_MAG81-2249</name>
</gene>
<accession>A0A6J4VDI7</accession>
<sequence length="140" mass="15941">MESQDTEPHPEAELELSLSQLPVQPSRPVVSAPLPSYPGREAGSSRPAKQPRVEQRWHGNLQRDARALVILLQVGCVEPGTQEVTFEGSYEGLNEDQYFCMVRPIQGNTGHGRWVKNEFQWFHWHVEGVLVHHISFPKSY</sequence>
<proteinExistence type="predicted"/>
<organism evidence="2">
    <name type="scientific">uncultured Synechococcales cyanobacterium</name>
    <dbReference type="NCBI Taxonomy" id="1936017"/>
    <lineage>
        <taxon>Bacteria</taxon>
        <taxon>Bacillati</taxon>
        <taxon>Cyanobacteriota</taxon>
        <taxon>Cyanophyceae</taxon>
        <taxon>Synechococcales</taxon>
        <taxon>environmental samples</taxon>
    </lineage>
</organism>
<evidence type="ECO:0000313" key="2">
    <source>
        <dbReference type="EMBL" id="CAA9576014.1"/>
    </source>
</evidence>
<protein>
    <submittedName>
        <fullName evidence="2">Uncharacterized protein</fullName>
    </submittedName>
</protein>
<evidence type="ECO:0000256" key="1">
    <source>
        <dbReference type="SAM" id="MobiDB-lite"/>
    </source>
</evidence>
<name>A0A6J4VDI7_9CYAN</name>
<dbReference type="AlphaFoldDB" id="A0A6J4VDI7"/>
<feature type="compositionally biased region" description="Basic and acidic residues" evidence="1">
    <location>
        <begin position="1"/>
        <end position="12"/>
    </location>
</feature>
<dbReference type="EMBL" id="CADCWO010000123">
    <property type="protein sequence ID" value="CAA9576014.1"/>
    <property type="molecule type" value="Genomic_DNA"/>
</dbReference>
<reference evidence="2" key="1">
    <citation type="submission" date="2020-02" db="EMBL/GenBank/DDBJ databases">
        <authorList>
            <person name="Meier V. D."/>
        </authorList>
    </citation>
    <scope>NUCLEOTIDE SEQUENCE</scope>
    <source>
        <strain evidence="2">AVDCRST_MAG81</strain>
    </source>
</reference>
<feature type="region of interest" description="Disordered" evidence="1">
    <location>
        <begin position="1"/>
        <end position="57"/>
    </location>
</feature>